<organism evidence="3 4">
    <name type="scientific">Xenopus laevis</name>
    <name type="common">African clawed frog</name>
    <dbReference type="NCBI Taxonomy" id="8355"/>
    <lineage>
        <taxon>Eukaryota</taxon>
        <taxon>Metazoa</taxon>
        <taxon>Chordata</taxon>
        <taxon>Craniata</taxon>
        <taxon>Vertebrata</taxon>
        <taxon>Euteleostomi</taxon>
        <taxon>Amphibia</taxon>
        <taxon>Batrachia</taxon>
        <taxon>Anura</taxon>
        <taxon>Pipoidea</taxon>
        <taxon>Pipidae</taxon>
        <taxon>Xenopodinae</taxon>
        <taxon>Xenopus</taxon>
        <taxon>Xenopus</taxon>
    </lineage>
</organism>
<feature type="signal peptide" evidence="2">
    <location>
        <begin position="1"/>
        <end position="22"/>
    </location>
</feature>
<gene>
    <name evidence="4" type="primary">LOC121394155</name>
</gene>
<proteinExistence type="predicted"/>
<evidence type="ECO:0000256" key="1">
    <source>
        <dbReference type="SAM" id="MobiDB-lite"/>
    </source>
</evidence>
<dbReference type="RefSeq" id="XP_041420154.1">
    <property type="nucleotide sequence ID" value="XM_041564220.1"/>
</dbReference>
<feature type="chain" id="PRO_5035256304" evidence="2">
    <location>
        <begin position="23"/>
        <end position="330"/>
    </location>
</feature>
<reference evidence="4" key="1">
    <citation type="submission" date="2025-08" db="UniProtKB">
        <authorList>
            <consortium name="RefSeq"/>
        </authorList>
    </citation>
    <scope>IDENTIFICATION</scope>
    <source>
        <strain evidence="4">J_2021</strain>
        <tissue evidence="4">Erythrocytes</tissue>
    </source>
</reference>
<dbReference type="Proteomes" id="UP000186698">
    <property type="component" value="Chromosome 5S"/>
</dbReference>
<protein>
    <submittedName>
        <fullName evidence="4">ALK tyrosine kinase receptor-like</fullName>
    </submittedName>
</protein>
<dbReference type="AlphaFoldDB" id="A0A8J1KV90"/>
<evidence type="ECO:0000256" key="2">
    <source>
        <dbReference type="SAM" id="SignalP"/>
    </source>
</evidence>
<dbReference type="OrthoDB" id="73209at2759"/>
<name>A0A8J1KV90_XENLA</name>
<dbReference type="KEGG" id="xla:121394155"/>
<dbReference type="PROSITE" id="PS51257">
    <property type="entry name" value="PROKAR_LIPOPROTEIN"/>
    <property type="match status" value="1"/>
</dbReference>
<evidence type="ECO:0000313" key="4">
    <source>
        <dbReference type="RefSeq" id="XP_041420154.1"/>
    </source>
</evidence>
<feature type="region of interest" description="Disordered" evidence="1">
    <location>
        <begin position="22"/>
        <end position="43"/>
    </location>
</feature>
<dbReference type="GeneID" id="121394155"/>
<keyword evidence="3" id="KW-1185">Reference proteome</keyword>
<sequence>MRLPCSHLAVLVLLCSLGSCKPQERSTLSRPRAQSGPKEPGFTRMKRKNLAVDFVIPAAFRNSLRDLLGLFPAGAVNTNFQASSSLAMDCWPLVGSLDHPGRILVDLKREQKPAPLSKVLKSGFLKSLRRSKQLLLEVGEEMIREGCGLSLGSEITKEGTNDRFEEQEDPRSLVLKRKLEFDLAELFSWWLKSKEGRLRIRLMPQRSAFFPGREDILSAALRASQPRLTFQILRKGYNFAKVSTSNPLNIYTWNISWTMKEAFPSAGPRARHDFDCNFESPCDLEYLPTLGAKSWRITTSEELLQRYSLSGPPGDYSENSTTGRYGTWGG</sequence>
<keyword evidence="2" id="KW-0732">Signal</keyword>
<accession>A0A8J1KV90</accession>
<evidence type="ECO:0000313" key="3">
    <source>
        <dbReference type="Proteomes" id="UP000186698"/>
    </source>
</evidence>